<feature type="domain" description="Carbohydrate kinase PfkB" evidence="3">
    <location>
        <begin position="37"/>
        <end position="288"/>
    </location>
</feature>
<name>A0A0X8E385_9MICO</name>
<dbReference type="EMBL" id="CP014145">
    <property type="protein sequence ID" value="AMB59656.1"/>
    <property type="molecule type" value="Genomic_DNA"/>
</dbReference>
<dbReference type="InterPro" id="IPR029056">
    <property type="entry name" value="Ribokinase-like"/>
</dbReference>
<accession>A0A0X8E385</accession>
<dbReference type="PANTHER" id="PTHR10584:SF166">
    <property type="entry name" value="RIBOKINASE"/>
    <property type="match status" value="1"/>
</dbReference>
<evidence type="ECO:0000313" key="5">
    <source>
        <dbReference type="Proteomes" id="UP000058305"/>
    </source>
</evidence>
<dbReference type="PROSITE" id="PS00584">
    <property type="entry name" value="PFKB_KINASES_2"/>
    <property type="match status" value="1"/>
</dbReference>
<keyword evidence="5" id="KW-1185">Reference proteome</keyword>
<proteinExistence type="predicted"/>
<keyword evidence="2" id="KW-0418">Kinase</keyword>
<sequence length="300" mass="30689">MSDRSVFIAGPTSWNHIVQLDELPAPTPHMQFAGADWHTLGGTSAGKALHLAGLGVPVALHTLLGDDADGERIRALLGGVAGIELLATTVNGQSERHLNLMDPHGGRVSLYLSAPAAPELASAPGSAPADTGALAARTALESAAAVVLDLAPLSIPLLAEARAAGVTVWTDIHDYDGSASFHQPFIDAASCVFMNADRIGDPLPFARQRIAAGSRLVVCTLGADGAVAVDEHGEVHRVAAVPVPTIVDTNGAGDAFFAGYLAASLRGATTPEALTAASRQAALALGTRHLSPLLERILKG</sequence>
<organism evidence="4 5">
    <name type="scientific">Microterricola viridarii</name>
    <dbReference type="NCBI Taxonomy" id="412690"/>
    <lineage>
        <taxon>Bacteria</taxon>
        <taxon>Bacillati</taxon>
        <taxon>Actinomycetota</taxon>
        <taxon>Actinomycetes</taxon>
        <taxon>Micrococcales</taxon>
        <taxon>Microbacteriaceae</taxon>
        <taxon>Microterricola</taxon>
    </lineage>
</organism>
<dbReference type="RefSeq" id="WP_067229906.1">
    <property type="nucleotide sequence ID" value="NZ_CP014145.1"/>
</dbReference>
<dbReference type="PANTHER" id="PTHR10584">
    <property type="entry name" value="SUGAR KINASE"/>
    <property type="match status" value="1"/>
</dbReference>
<dbReference type="InterPro" id="IPR002173">
    <property type="entry name" value="Carboh/pur_kinase_PfkB_CS"/>
</dbReference>
<dbReference type="Proteomes" id="UP000058305">
    <property type="component" value="Chromosome"/>
</dbReference>
<reference evidence="4 5" key="1">
    <citation type="journal article" date="2016" name="J. Biotechnol.">
        <title>First complete genome sequence of a species in the genus Microterricola, an extremophilic cold active enzyme producing bacterial strain ERGS5:02 isolated from Sikkim Himalaya.</title>
        <authorList>
            <person name="Himanshu"/>
            <person name="Swarnkar M.K."/>
            <person name="Singh D."/>
            <person name="Kumar R."/>
        </authorList>
    </citation>
    <scope>NUCLEOTIDE SEQUENCE [LARGE SCALE GENOMIC DNA]</scope>
    <source>
        <strain evidence="4 5">ERGS5:02</strain>
    </source>
</reference>
<dbReference type="SUPFAM" id="SSF53613">
    <property type="entry name" value="Ribokinase-like"/>
    <property type="match status" value="1"/>
</dbReference>
<dbReference type="InterPro" id="IPR011611">
    <property type="entry name" value="PfkB_dom"/>
</dbReference>
<dbReference type="GO" id="GO:0016301">
    <property type="term" value="F:kinase activity"/>
    <property type="evidence" value="ECO:0007669"/>
    <property type="project" value="UniProtKB-KW"/>
</dbReference>
<evidence type="ECO:0000256" key="2">
    <source>
        <dbReference type="ARBA" id="ARBA00022777"/>
    </source>
</evidence>
<reference evidence="5" key="2">
    <citation type="submission" date="2016-01" db="EMBL/GenBank/DDBJ databases">
        <title>First complete genome sequence of a species in the genus Microterricola, an extremophilic cold active enzyme producing strain ERGS5:02 isolated from Sikkim Himalaya.</title>
        <authorList>
            <person name="Kumar R."/>
            <person name="Singh D."/>
            <person name="Swarnkar M.K."/>
        </authorList>
    </citation>
    <scope>NUCLEOTIDE SEQUENCE [LARGE SCALE GENOMIC DNA]</scope>
    <source>
        <strain evidence="5">ERGS5:02</strain>
    </source>
</reference>
<dbReference type="AlphaFoldDB" id="A0A0X8E385"/>
<protein>
    <recommendedName>
        <fullName evidence="3">Carbohydrate kinase PfkB domain-containing protein</fullName>
    </recommendedName>
</protein>
<keyword evidence="1" id="KW-0808">Transferase</keyword>
<dbReference type="Gene3D" id="3.40.1190.20">
    <property type="match status" value="1"/>
</dbReference>
<dbReference type="KEGG" id="mvd:AWU67_13150"/>
<evidence type="ECO:0000259" key="3">
    <source>
        <dbReference type="Pfam" id="PF00294"/>
    </source>
</evidence>
<evidence type="ECO:0000256" key="1">
    <source>
        <dbReference type="ARBA" id="ARBA00022679"/>
    </source>
</evidence>
<evidence type="ECO:0000313" key="4">
    <source>
        <dbReference type="EMBL" id="AMB59656.1"/>
    </source>
</evidence>
<dbReference type="Pfam" id="PF00294">
    <property type="entry name" value="PfkB"/>
    <property type="match status" value="1"/>
</dbReference>
<gene>
    <name evidence="4" type="ORF">AWU67_13150</name>
</gene>